<dbReference type="Gene3D" id="1.10.10.10">
    <property type="entry name" value="Winged helix-like DNA-binding domain superfamily/Winged helix DNA-binding domain"/>
    <property type="match status" value="1"/>
</dbReference>
<dbReference type="RefSeq" id="WP_052022105.1">
    <property type="nucleotide sequence ID" value="NZ_AYXG01000257.1"/>
</dbReference>
<evidence type="ECO:0000256" key="3">
    <source>
        <dbReference type="ARBA" id="ARBA00023163"/>
    </source>
</evidence>
<dbReference type="STRING" id="909613.UO65_6593"/>
<dbReference type="PRINTS" id="PR00038">
    <property type="entry name" value="HTHLUXR"/>
</dbReference>
<dbReference type="eggNOG" id="COG2909">
    <property type="taxonomic scope" value="Bacteria"/>
</dbReference>
<evidence type="ECO:0000313" key="5">
    <source>
        <dbReference type="EMBL" id="EWC58127.1"/>
    </source>
</evidence>
<dbReference type="GO" id="GO:0003677">
    <property type="term" value="F:DNA binding"/>
    <property type="evidence" value="ECO:0007669"/>
    <property type="project" value="UniProtKB-KW"/>
</dbReference>
<keyword evidence="3" id="KW-0804">Transcription</keyword>
<dbReference type="InterPro" id="IPR016032">
    <property type="entry name" value="Sig_transdc_resp-reg_C-effctor"/>
</dbReference>
<dbReference type="Pfam" id="PF00196">
    <property type="entry name" value="GerE"/>
    <property type="match status" value="1"/>
</dbReference>
<dbReference type="PROSITE" id="PS50043">
    <property type="entry name" value="HTH_LUXR_2"/>
    <property type="match status" value="1"/>
</dbReference>
<sequence length="417" mass="44805">MGAELTLADDWLRGPRRPRPVPEPVRAVDRWQRSAAALLPGLLAGALPDVVRDAERVLRGCPLTDHTLEVLAGALAALVHADRVDLAARWGDDLLGRARERGATTWSAVLGAARAEISLRQGALRVARSTAEESLRMLPDRSWGILVALPLATMLSAETALGVTPSAALRHVLPESAYDTVFGVRYLYARGMHHLATERVLAAVADLEECGRRMTGWGLDLPSLAPWRTGLAAAHLRAGRVRAAALLADEQLALPAAASRYTRALALRVLARSRGAGLLHQAAEEFRAAGDRYAAAVSLAELSRTLTEGGDPAEARRVARSATDEAKLCGVTDLVDRVLRHRPAAHPEPTDAAFADLSEAEQRVATLAALGHTNKEIADRLHVTVSTVEQHLTRVYRKLGVRRRGDLPARLATGRPA</sequence>
<dbReference type="AlphaFoldDB" id="W7IN05"/>
<feature type="domain" description="HTH luxR-type" evidence="4">
    <location>
        <begin position="350"/>
        <end position="415"/>
    </location>
</feature>
<keyword evidence="6" id="KW-1185">Reference proteome</keyword>
<proteinExistence type="predicted"/>
<keyword evidence="1" id="KW-0805">Transcription regulation</keyword>
<dbReference type="SUPFAM" id="SSF46894">
    <property type="entry name" value="C-terminal effector domain of the bipartite response regulators"/>
    <property type="match status" value="1"/>
</dbReference>
<evidence type="ECO:0000259" key="4">
    <source>
        <dbReference type="PROSITE" id="PS50043"/>
    </source>
</evidence>
<accession>W7IN05</accession>
<dbReference type="Proteomes" id="UP000019277">
    <property type="component" value="Unassembled WGS sequence"/>
</dbReference>
<dbReference type="EMBL" id="AYXG01000257">
    <property type="protein sequence ID" value="EWC58127.1"/>
    <property type="molecule type" value="Genomic_DNA"/>
</dbReference>
<protein>
    <submittedName>
        <fullName evidence="5">Regulatory protein, LuxR</fullName>
    </submittedName>
</protein>
<dbReference type="PANTHER" id="PTHR44688">
    <property type="entry name" value="DNA-BINDING TRANSCRIPTIONAL ACTIVATOR DEVR_DOSR"/>
    <property type="match status" value="1"/>
</dbReference>
<dbReference type="PROSITE" id="PS00622">
    <property type="entry name" value="HTH_LUXR_1"/>
    <property type="match status" value="1"/>
</dbReference>
<dbReference type="SMART" id="SM00421">
    <property type="entry name" value="HTH_LUXR"/>
    <property type="match status" value="1"/>
</dbReference>
<dbReference type="InterPro" id="IPR036388">
    <property type="entry name" value="WH-like_DNA-bd_sf"/>
</dbReference>
<evidence type="ECO:0000313" key="6">
    <source>
        <dbReference type="Proteomes" id="UP000019277"/>
    </source>
</evidence>
<dbReference type="GO" id="GO:0006355">
    <property type="term" value="P:regulation of DNA-templated transcription"/>
    <property type="evidence" value="ECO:0007669"/>
    <property type="project" value="InterPro"/>
</dbReference>
<evidence type="ECO:0000256" key="2">
    <source>
        <dbReference type="ARBA" id="ARBA00023125"/>
    </source>
</evidence>
<comment type="caution">
    <text evidence="5">The sequence shown here is derived from an EMBL/GenBank/DDBJ whole genome shotgun (WGS) entry which is preliminary data.</text>
</comment>
<keyword evidence="2" id="KW-0238">DNA-binding</keyword>
<dbReference type="PANTHER" id="PTHR44688:SF16">
    <property type="entry name" value="DNA-BINDING TRANSCRIPTIONAL ACTIVATOR DEVR_DOSR"/>
    <property type="match status" value="1"/>
</dbReference>
<reference evidence="5 6" key="1">
    <citation type="journal article" date="2014" name="Genome Announc.">
        <title>Draft Genome Sequence of the Antitrypanosomally Active Sponge-Associated Bacterium Actinokineospora sp. Strain EG49.</title>
        <authorList>
            <person name="Harjes J."/>
            <person name="Ryu T."/>
            <person name="Abdelmohsen U.R."/>
            <person name="Moitinho-Silva L."/>
            <person name="Horn H."/>
            <person name="Ravasi T."/>
            <person name="Hentschel U."/>
        </authorList>
    </citation>
    <scope>NUCLEOTIDE SEQUENCE [LARGE SCALE GENOMIC DNA]</scope>
    <source>
        <strain evidence="5 6">EG49</strain>
    </source>
</reference>
<organism evidence="5 6">
    <name type="scientific">Actinokineospora spheciospongiae</name>
    <dbReference type="NCBI Taxonomy" id="909613"/>
    <lineage>
        <taxon>Bacteria</taxon>
        <taxon>Bacillati</taxon>
        <taxon>Actinomycetota</taxon>
        <taxon>Actinomycetes</taxon>
        <taxon>Pseudonocardiales</taxon>
        <taxon>Pseudonocardiaceae</taxon>
        <taxon>Actinokineospora</taxon>
    </lineage>
</organism>
<evidence type="ECO:0000256" key="1">
    <source>
        <dbReference type="ARBA" id="ARBA00023015"/>
    </source>
</evidence>
<gene>
    <name evidence="5" type="ORF">UO65_6593</name>
</gene>
<dbReference type="OrthoDB" id="134933at2"/>
<dbReference type="CDD" id="cd06170">
    <property type="entry name" value="LuxR_C_like"/>
    <property type="match status" value="1"/>
</dbReference>
<name>W7IN05_9PSEU</name>
<dbReference type="InterPro" id="IPR000792">
    <property type="entry name" value="Tscrpt_reg_LuxR_C"/>
</dbReference>